<evidence type="ECO:0000256" key="3">
    <source>
        <dbReference type="ARBA" id="ARBA00022801"/>
    </source>
</evidence>
<dbReference type="InterPro" id="IPR051202">
    <property type="entry name" value="Peptidase_C40"/>
</dbReference>
<reference evidence="6" key="1">
    <citation type="submission" date="2019-08" db="EMBL/GenBank/DDBJ databases">
        <authorList>
            <person name="Kucharzyk K."/>
            <person name="Murdoch R.W."/>
            <person name="Higgins S."/>
            <person name="Loffler F."/>
        </authorList>
    </citation>
    <scope>NUCLEOTIDE SEQUENCE</scope>
</reference>
<dbReference type="Pfam" id="PF18348">
    <property type="entry name" value="SH3_16"/>
    <property type="match status" value="1"/>
</dbReference>
<keyword evidence="2" id="KW-0645">Protease</keyword>
<dbReference type="Gene3D" id="2.30.30.40">
    <property type="entry name" value="SH3 Domains"/>
    <property type="match status" value="2"/>
</dbReference>
<evidence type="ECO:0000259" key="5">
    <source>
        <dbReference type="PROSITE" id="PS51935"/>
    </source>
</evidence>
<dbReference type="GO" id="GO:0006508">
    <property type="term" value="P:proteolysis"/>
    <property type="evidence" value="ECO:0007669"/>
    <property type="project" value="UniProtKB-KW"/>
</dbReference>
<comment type="similarity">
    <text evidence="1">Belongs to the peptidase C40 family.</text>
</comment>
<keyword evidence="3" id="KW-0378">Hydrolase</keyword>
<dbReference type="PANTHER" id="PTHR47053:SF1">
    <property type="entry name" value="MUREIN DD-ENDOPEPTIDASE MEPH-RELATED"/>
    <property type="match status" value="1"/>
</dbReference>
<dbReference type="GO" id="GO:0008234">
    <property type="term" value="F:cysteine-type peptidase activity"/>
    <property type="evidence" value="ECO:0007669"/>
    <property type="project" value="UniProtKB-KW"/>
</dbReference>
<evidence type="ECO:0000313" key="6">
    <source>
        <dbReference type="EMBL" id="MPM47968.1"/>
    </source>
</evidence>
<sequence length="402" mass="44775">MKKLFLITTILAISLSCKSKDSIKQTQAIFDDIKKEIKSEYAPDRREKVFEAELEIASDSTTIILRGSTTEPEAKKALLEALKNKNITVQDSMILLPDQKLGDKIFGITSQSVINFRYGPGYANESATQTILGMPLRVLEKKNGWTRAITPEGYIAWVSSGGIAEMNESEYNEWIKSPKLIVTVHYTLFREQPSENSGVVLDGVWGNIVRFAGESGNYYKVILPDGKSAYLQKAHSTDFAKWIESRNPTADNIIATAKQLLGFPYMWGGTSIKAVDCSGFMKTAYYLNGIILERDASQQALTGEGVDISNGYNNLQKGDLLFFGSKAENGKKERITHVGMYIGEGRFIHSAGSVKINSLDPKSPEYSDVEKRLVRAQRILTKVDADNGIVSIKNHKWYFPVK</sequence>
<evidence type="ECO:0000256" key="2">
    <source>
        <dbReference type="ARBA" id="ARBA00022670"/>
    </source>
</evidence>
<feature type="domain" description="NlpC/P60" evidence="5">
    <location>
        <begin position="247"/>
        <end position="380"/>
    </location>
</feature>
<proteinExistence type="inferred from homology"/>
<dbReference type="InterPro" id="IPR038765">
    <property type="entry name" value="Papain-like_cys_pep_sf"/>
</dbReference>
<organism evidence="6">
    <name type="scientific">bioreactor metagenome</name>
    <dbReference type="NCBI Taxonomy" id="1076179"/>
    <lineage>
        <taxon>unclassified sequences</taxon>
        <taxon>metagenomes</taxon>
        <taxon>ecological metagenomes</taxon>
    </lineage>
</organism>
<dbReference type="AlphaFoldDB" id="A0A645A5J9"/>
<dbReference type="PANTHER" id="PTHR47053">
    <property type="entry name" value="MUREIN DD-ENDOPEPTIDASE MEPH-RELATED"/>
    <property type="match status" value="1"/>
</dbReference>
<dbReference type="SUPFAM" id="SSF54001">
    <property type="entry name" value="Cysteine proteinases"/>
    <property type="match status" value="1"/>
</dbReference>
<protein>
    <recommendedName>
        <fullName evidence="5">NlpC/P60 domain-containing protein</fullName>
    </recommendedName>
</protein>
<evidence type="ECO:0000256" key="4">
    <source>
        <dbReference type="ARBA" id="ARBA00022807"/>
    </source>
</evidence>
<dbReference type="EMBL" id="VSSQ01011898">
    <property type="protein sequence ID" value="MPM47968.1"/>
    <property type="molecule type" value="Genomic_DNA"/>
</dbReference>
<dbReference type="Gene3D" id="3.90.1720.10">
    <property type="entry name" value="endopeptidase domain like (from Nostoc punctiforme)"/>
    <property type="match status" value="1"/>
</dbReference>
<accession>A0A645A5J9</accession>
<dbReference type="InterPro" id="IPR041382">
    <property type="entry name" value="SH3_16"/>
</dbReference>
<dbReference type="PROSITE" id="PS51935">
    <property type="entry name" value="NLPC_P60"/>
    <property type="match status" value="1"/>
</dbReference>
<dbReference type="InterPro" id="IPR000064">
    <property type="entry name" value="NLP_P60_dom"/>
</dbReference>
<dbReference type="Pfam" id="PF00877">
    <property type="entry name" value="NLPC_P60"/>
    <property type="match status" value="1"/>
</dbReference>
<comment type="caution">
    <text evidence="6">The sequence shown here is derived from an EMBL/GenBank/DDBJ whole genome shotgun (WGS) entry which is preliminary data.</text>
</comment>
<gene>
    <name evidence="6" type="ORF">SDC9_94689</name>
</gene>
<keyword evidence="4" id="KW-0788">Thiol protease</keyword>
<evidence type="ECO:0000256" key="1">
    <source>
        <dbReference type="ARBA" id="ARBA00007074"/>
    </source>
</evidence>
<dbReference type="PROSITE" id="PS51257">
    <property type="entry name" value="PROKAR_LIPOPROTEIN"/>
    <property type="match status" value="1"/>
</dbReference>
<name>A0A645A5J9_9ZZZZ</name>